<dbReference type="Gene3D" id="1.10.3720.10">
    <property type="entry name" value="MetI-like"/>
    <property type="match status" value="1"/>
</dbReference>
<feature type="transmembrane region" description="Helical" evidence="7">
    <location>
        <begin position="211"/>
        <end position="231"/>
    </location>
</feature>
<gene>
    <name evidence="9" type="ORF">HUW50_12485</name>
</gene>
<keyword evidence="5 7" id="KW-1133">Transmembrane helix</keyword>
<keyword evidence="2 7" id="KW-0813">Transport</keyword>
<evidence type="ECO:0000313" key="9">
    <source>
        <dbReference type="EMBL" id="QNF28210.1"/>
    </source>
</evidence>
<evidence type="ECO:0000256" key="1">
    <source>
        <dbReference type="ARBA" id="ARBA00004651"/>
    </source>
</evidence>
<keyword evidence="4 7" id="KW-0812">Transmembrane</keyword>
<evidence type="ECO:0000256" key="4">
    <source>
        <dbReference type="ARBA" id="ARBA00022692"/>
    </source>
</evidence>
<proteinExistence type="inferred from homology"/>
<feature type="domain" description="ABC transmembrane type-1" evidence="8">
    <location>
        <begin position="74"/>
        <end position="257"/>
    </location>
</feature>
<dbReference type="PANTHER" id="PTHR30043">
    <property type="entry name" value="PHOSPHONATES TRANSPORT SYSTEM PERMEASE PROTEIN"/>
    <property type="match status" value="1"/>
</dbReference>
<comment type="similarity">
    <text evidence="7">Belongs to the binding-protein-dependent transport system permease family.</text>
</comment>
<dbReference type="InterPro" id="IPR000515">
    <property type="entry name" value="MetI-like"/>
</dbReference>
<evidence type="ECO:0000256" key="3">
    <source>
        <dbReference type="ARBA" id="ARBA00022475"/>
    </source>
</evidence>
<keyword evidence="3" id="KW-1003">Cell membrane</keyword>
<dbReference type="InterPro" id="IPR035906">
    <property type="entry name" value="MetI-like_sf"/>
</dbReference>
<evidence type="ECO:0000259" key="8">
    <source>
        <dbReference type="PROSITE" id="PS50928"/>
    </source>
</evidence>
<feature type="transmembrane region" description="Helical" evidence="7">
    <location>
        <begin position="18"/>
        <end position="35"/>
    </location>
</feature>
<evidence type="ECO:0000256" key="6">
    <source>
        <dbReference type="ARBA" id="ARBA00023136"/>
    </source>
</evidence>
<dbReference type="PANTHER" id="PTHR30043:SF1">
    <property type="entry name" value="ABC TRANSPORT SYSTEM PERMEASE PROTEIN P69"/>
    <property type="match status" value="1"/>
</dbReference>
<evidence type="ECO:0000313" key="10">
    <source>
        <dbReference type="Proteomes" id="UP000515490"/>
    </source>
</evidence>
<keyword evidence="10" id="KW-1185">Reference proteome</keyword>
<dbReference type="SUPFAM" id="SSF161098">
    <property type="entry name" value="MetI-like"/>
    <property type="match status" value="1"/>
</dbReference>
<accession>A0ABX6S285</accession>
<feature type="transmembrane region" description="Helical" evidence="7">
    <location>
        <begin position="181"/>
        <end position="205"/>
    </location>
</feature>
<name>A0ABX6S285_9BACI</name>
<dbReference type="Proteomes" id="UP000515490">
    <property type="component" value="Chromosome"/>
</dbReference>
<dbReference type="Pfam" id="PF00528">
    <property type="entry name" value="BPD_transp_1"/>
    <property type="match status" value="1"/>
</dbReference>
<keyword evidence="6 7" id="KW-0472">Membrane</keyword>
<feature type="transmembrane region" description="Helical" evidence="7">
    <location>
        <begin position="78"/>
        <end position="98"/>
    </location>
</feature>
<protein>
    <submittedName>
        <fullName evidence="9">ABC transporter permease subunit</fullName>
    </submittedName>
</protein>
<dbReference type="EMBL" id="CP055263">
    <property type="protein sequence ID" value="QNF28210.1"/>
    <property type="molecule type" value="Genomic_DNA"/>
</dbReference>
<feature type="transmembrane region" description="Helical" evidence="7">
    <location>
        <begin position="238"/>
        <end position="260"/>
    </location>
</feature>
<evidence type="ECO:0000256" key="5">
    <source>
        <dbReference type="ARBA" id="ARBA00022989"/>
    </source>
</evidence>
<evidence type="ECO:0000256" key="2">
    <source>
        <dbReference type="ARBA" id="ARBA00022448"/>
    </source>
</evidence>
<organism evidence="9 10">
    <name type="scientific">Metabacillus elymi</name>
    <dbReference type="NCBI Taxonomy" id="2745198"/>
    <lineage>
        <taxon>Bacteria</taxon>
        <taxon>Bacillati</taxon>
        <taxon>Bacillota</taxon>
        <taxon>Bacilli</taxon>
        <taxon>Bacillales</taxon>
        <taxon>Bacillaceae</taxon>
        <taxon>Metabacillus</taxon>
    </lineage>
</organism>
<comment type="subcellular location">
    <subcellularLocation>
        <location evidence="1 7">Cell membrane</location>
        <topology evidence="1 7">Multi-pass membrane protein</topology>
    </subcellularLocation>
</comment>
<dbReference type="PROSITE" id="PS50928">
    <property type="entry name" value="ABC_TM1"/>
    <property type="match status" value="1"/>
</dbReference>
<reference evidence="9 10" key="1">
    <citation type="submission" date="2020-06" db="EMBL/GenBank/DDBJ databases">
        <title>Metabacillus dokdonensis sp. nov., isolated from the rhizosphere of Elymus tsukushiensis, a plant native to the Dokdo Islands, Republic of Korea.</title>
        <authorList>
            <person name="Lee S.Y."/>
            <person name="Hwang Y.J."/>
            <person name="Son J.S."/>
            <person name="Ghim S.Y."/>
        </authorList>
    </citation>
    <scope>NUCLEOTIDE SEQUENCE [LARGE SCALE GENOMIC DNA]</scope>
    <source>
        <strain evidence="9 10">KUDC1714</strain>
    </source>
</reference>
<evidence type="ECO:0000256" key="7">
    <source>
        <dbReference type="RuleBase" id="RU363032"/>
    </source>
</evidence>
<sequence length="265" mass="29029">MEEKTLDNFFFKKRAQSVLVLSLLIVISYGSILITEFDVIKGLNSIPNAIIWGVTNFYPTRESLEKLPSILAKLQETILISIAAASVASVFAIVFAIFGSKTTKVNGILSTISRGIATLFRNIDVAAWAMILLFSFGQSSLTGYFALFFVSFGFLTRAFMETIDEIGVQAVEALTSTGANYTSVIIHSVIPSSIPQILSWVLFMIETNIRSATLVGILTGTGIGFSFDLFYKSLNYNAASLVVLTIIGIILTIEFISNYVRRVIL</sequence>